<dbReference type="GO" id="GO:0003700">
    <property type="term" value="F:DNA-binding transcription factor activity"/>
    <property type="evidence" value="ECO:0007669"/>
    <property type="project" value="InterPro"/>
</dbReference>
<dbReference type="Pfam" id="PF01475">
    <property type="entry name" value="FUR"/>
    <property type="match status" value="1"/>
</dbReference>
<dbReference type="InterPro" id="IPR036390">
    <property type="entry name" value="WH_DNA-bd_sf"/>
</dbReference>
<evidence type="ECO:0000256" key="10">
    <source>
        <dbReference type="ARBA" id="ARBA00023163"/>
    </source>
</evidence>
<evidence type="ECO:0000256" key="12">
    <source>
        <dbReference type="PIRSR" id="PIRSR602481-2"/>
    </source>
</evidence>
<feature type="binding site" evidence="11">
    <location>
        <position position="131"/>
    </location>
    <ligand>
        <name>Zn(2+)</name>
        <dbReference type="ChEBI" id="CHEBI:29105"/>
    </ligand>
</feature>
<dbReference type="Proteomes" id="UP000238176">
    <property type="component" value="Unassembled WGS sequence"/>
</dbReference>
<comment type="subunit">
    <text evidence="3">Homodimer.</text>
</comment>
<evidence type="ECO:0000313" key="14">
    <source>
        <dbReference type="Proteomes" id="UP000238176"/>
    </source>
</evidence>
<dbReference type="PANTHER" id="PTHR33202">
    <property type="entry name" value="ZINC UPTAKE REGULATION PROTEIN"/>
    <property type="match status" value="1"/>
</dbReference>
<accession>A0A2T0UVH1</accession>
<proteinExistence type="inferred from homology"/>
<feature type="binding site" evidence="12">
    <location>
        <position position="85"/>
    </location>
    <ligand>
        <name>Fe cation</name>
        <dbReference type="ChEBI" id="CHEBI:24875"/>
    </ligand>
</feature>
<keyword evidence="5" id="KW-0678">Repressor</keyword>
<feature type="binding site" evidence="11">
    <location>
        <position position="91"/>
    </location>
    <ligand>
        <name>Zn(2+)</name>
        <dbReference type="ChEBI" id="CHEBI:29105"/>
    </ligand>
</feature>
<evidence type="ECO:0000256" key="5">
    <source>
        <dbReference type="ARBA" id="ARBA00022491"/>
    </source>
</evidence>
<evidence type="ECO:0000256" key="3">
    <source>
        <dbReference type="ARBA" id="ARBA00011738"/>
    </source>
</evidence>
<comment type="cofactor">
    <cofactor evidence="12">
        <name>Mn(2+)</name>
        <dbReference type="ChEBI" id="CHEBI:29035"/>
    </cofactor>
    <cofactor evidence="12">
        <name>Fe(2+)</name>
        <dbReference type="ChEBI" id="CHEBI:29033"/>
    </cofactor>
    <text evidence="12">Binds 1 Mn(2+) or Fe(2+) ion per subunit.</text>
</comment>
<feature type="binding site" evidence="11">
    <location>
        <position position="134"/>
    </location>
    <ligand>
        <name>Zn(2+)</name>
        <dbReference type="ChEBI" id="CHEBI:29105"/>
    </ligand>
</feature>
<dbReference type="GO" id="GO:0005829">
    <property type="term" value="C:cytosol"/>
    <property type="evidence" value="ECO:0007669"/>
    <property type="project" value="TreeGrafter"/>
</dbReference>
<evidence type="ECO:0000256" key="9">
    <source>
        <dbReference type="ARBA" id="ARBA00023125"/>
    </source>
</evidence>
<feature type="binding site" evidence="12">
    <location>
        <position position="106"/>
    </location>
    <ligand>
        <name>Fe cation</name>
        <dbReference type="ChEBI" id="CHEBI:24875"/>
    </ligand>
</feature>
<keyword evidence="14" id="KW-1185">Reference proteome</keyword>
<dbReference type="CDD" id="cd07153">
    <property type="entry name" value="Fur_like"/>
    <property type="match status" value="1"/>
</dbReference>
<keyword evidence="7 11" id="KW-0862">Zinc</keyword>
<organism evidence="13 14">
    <name type="scientific">Glycomyces artemisiae</name>
    <dbReference type="NCBI Taxonomy" id="1076443"/>
    <lineage>
        <taxon>Bacteria</taxon>
        <taxon>Bacillati</taxon>
        <taxon>Actinomycetota</taxon>
        <taxon>Actinomycetes</taxon>
        <taxon>Glycomycetales</taxon>
        <taxon>Glycomycetaceae</taxon>
        <taxon>Glycomyces</taxon>
    </lineage>
</organism>
<dbReference type="AlphaFoldDB" id="A0A2T0UVH1"/>
<dbReference type="GO" id="GO:0008270">
    <property type="term" value="F:zinc ion binding"/>
    <property type="evidence" value="ECO:0007669"/>
    <property type="project" value="TreeGrafter"/>
</dbReference>
<keyword evidence="4" id="KW-0963">Cytoplasm</keyword>
<comment type="subcellular location">
    <subcellularLocation>
        <location evidence="1">Cytoplasm</location>
    </subcellularLocation>
</comment>
<evidence type="ECO:0000256" key="8">
    <source>
        <dbReference type="ARBA" id="ARBA00023015"/>
    </source>
</evidence>
<dbReference type="GO" id="GO:0045892">
    <property type="term" value="P:negative regulation of DNA-templated transcription"/>
    <property type="evidence" value="ECO:0007669"/>
    <property type="project" value="TreeGrafter"/>
</dbReference>
<sequence>MATKPPAENMARSTKQRTAILDLLEHDDAFRSAQDLHAILRDAGSKIGLTTVYRTLQAFAEADIVDVMRLPGGDHLYRLCSAEEHHHHLVCRSCGKTAEVAGPTVERWANKVAAEHGFTDVGHTLELHGLCADCSRAATGQ</sequence>
<protein>
    <submittedName>
        <fullName evidence="13">Fur family ferric uptake transcriptional regulator</fullName>
    </submittedName>
</protein>
<dbReference type="SUPFAM" id="SSF46785">
    <property type="entry name" value="Winged helix' DNA-binding domain"/>
    <property type="match status" value="1"/>
</dbReference>
<dbReference type="Gene3D" id="1.10.10.10">
    <property type="entry name" value="Winged helix-like DNA-binding domain superfamily/Winged helix DNA-binding domain"/>
    <property type="match status" value="1"/>
</dbReference>
<evidence type="ECO:0000313" key="13">
    <source>
        <dbReference type="EMBL" id="PRY61906.1"/>
    </source>
</evidence>
<keyword evidence="8" id="KW-0805">Transcription regulation</keyword>
<dbReference type="InterPro" id="IPR036388">
    <property type="entry name" value="WH-like_DNA-bd_sf"/>
</dbReference>
<comment type="similarity">
    <text evidence="2">Belongs to the Fur family.</text>
</comment>
<dbReference type="InterPro" id="IPR043135">
    <property type="entry name" value="Fur_C"/>
</dbReference>
<dbReference type="GO" id="GO:0000976">
    <property type="term" value="F:transcription cis-regulatory region binding"/>
    <property type="evidence" value="ECO:0007669"/>
    <property type="project" value="TreeGrafter"/>
</dbReference>
<comment type="cofactor">
    <cofactor evidence="11">
        <name>Zn(2+)</name>
        <dbReference type="ChEBI" id="CHEBI:29105"/>
    </cofactor>
    <text evidence="11">Binds 1 zinc ion per subunit.</text>
</comment>
<dbReference type="EMBL" id="PVTJ01000001">
    <property type="protein sequence ID" value="PRY61906.1"/>
    <property type="molecule type" value="Genomic_DNA"/>
</dbReference>
<dbReference type="FunFam" id="1.10.10.10:FF:000459">
    <property type="entry name" value="Ferric uptake regulation protein"/>
    <property type="match status" value="1"/>
</dbReference>
<evidence type="ECO:0000256" key="2">
    <source>
        <dbReference type="ARBA" id="ARBA00007957"/>
    </source>
</evidence>
<evidence type="ECO:0000256" key="7">
    <source>
        <dbReference type="ARBA" id="ARBA00022833"/>
    </source>
</evidence>
<keyword evidence="9" id="KW-0238">DNA-binding</keyword>
<gene>
    <name evidence="13" type="ORF">B0I28_101230</name>
</gene>
<evidence type="ECO:0000256" key="1">
    <source>
        <dbReference type="ARBA" id="ARBA00004496"/>
    </source>
</evidence>
<name>A0A2T0UVH1_9ACTN</name>
<dbReference type="InterPro" id="IPR002481">
    <property type="entry name" value="FUR"/>
</dbReference>
<feature type="binding site" evidence="12">
    <location>
        <position position="123"/>
    </location>
    <ligand>
        <name>Fe cation</name>
        <dbReference type="ChEBI" id="CHEBI:24875"/>
    </ligand>
</feature>
<comment type="caution">
    <text evidence="13">The sequence shown here is derived from an EMBL/GenBank/DDBJ whole genome shotgun (WGS) entry which is preliminary data.</text>
</comment>
<evidence type="ECO:0000256" key="4">
    <source>
        <dbReference type="ARBA" id="ARBA00022490"/>
    </source>
</evidence>
<evidence type="ECO:0000256" key="6">
    <source>
        <dbReference type="ARBA" id="ARBA00022723"/>
    </source>
</evidence>
<keyword evidence="6 11" id="KW-0479">Metal-binding</keyword>
<dbReference type="GO" id="GO:1900376">
    <property type="term" value="P:regulation of secondary metabolite biosynthetic process"/>
    <property type="evidence" value="ECO:0007669"/>
    <property type="project" value="TreeGrafter"/>
</dbReference>
<keyword evidence="12" id="KW-0408">Iron</keyword>
<evidence type="ECO:0000256" key="11">
    <source>
        <dbReference type="PIRSR" id="PIRSR602481-1"/>
    </source>
</evidence>
<reference evidence="13 14" key="1">
    <citation type="submission" date="2018-03" db="EMBL/GenBank/DDBJ databases">
        <title>Genomic Encyclopedia of Type Strains, Phase III (KMG-III): the genomes of soil and plant-associated and newly described type strains.</title>
        <authorList>
            <person name="Whitman W."/>
        </authorList>
    </citation>
    <scope>NUCLEOTIDE SEQUENCE [LARGE SCALE GENOMIC DNA]</scope>
    <source>
        <strain evidence="13 14">CGMCC 4.7067</strain>
    </source>
</reference>
<keyword evidence="10" id="KW-0804">Transcription</keyword>
<dbReference type="PANTHER" id="PTHR33202:SF2">
    <property type="entry name" value="FERRIC UPTAKE REGULATION PROTEIN"/>
    <property type="match status" value="1"/>
</dbReference>
<feature type="binding site" evidence="11">
    <location>
        <position position="94"/>
    </location>
    <ligand>
        <name>Zn(2+)</name>
        <dbReference type="ChEBI" id="CHEBI:29105"/>
    </ligand>
</feature>
<dbReference type="Gene3D" id="3.30.1490.190">
    <property type="match status" value="1"/>
</dbReference>